<dbReference type="GO" id="GO:0016491">
    <property type="term" value="F:oxidoreductase activity"/>
    <property type="evidence" value="ECO:0007669"/>
    <property type="project" value="UniProtKB-KW"/>
</dbReference>
<gene>
    <name evidence="2" type="ORF">LNINA_LOCUS5769</name>
</gene>
<dbReference type="Gene3D" id="3.40.50.720">
    <property type="entry name" value="NAD(P)-binding Rossmann-like Domain"/>
    <property type="match status" value="1"/>
</dbReference>
<name>A0AAV1J9X4_9NEOP</name>
<evidence type="ECO:0000313" key="3">
    <source>
        <dbReference type="Proteomes" id="UP001497472"/>
    </source>
</evidence>
<comment type="caution">
    <text evidence="2">The sequence shown here is derived from an EMBL/GenBank/DDBJ whole genome shotgun (WGS) entry which is preliminary data.</text>
</comment>
<organism evidence="2 3">
    <name type="scientific">Leptosia nina</name>
    <dbReference type="NCBI Taxonomy" id="320188"/>
    <lineage>
        <taxon>Eukaryota</taxon>
        <taxon>Metazoa</taxon>
        <taxon>Ecdysozoa</taxon>
        <taxon>Arthropoda</taxon>
        <taxon>Hexapoda</taxon>
        <taxon>Insecta</taxon>
        <taxon>Pterygota</taxon>
        <taxon>Neoptera</taxon>
        <taxon>Endopterygota</taxon>
        <taxon>Lepidoptera</taxon>
        <taxon>Glossata</taxon>
        <taxon>Ditrysia</taxon>
        <taxon>Papilionoidea</taxon>
        <taxon>Pieridae</taxon>
        <taxon>Pierinae</taxon>
        <taxon>Leptosia</taxon>
    </lineage>
</organism>
<proteinExistence type="predicted"/>
<dbReference type="PANTHER" id="PTHR43157:SF31">
    <property type="entry name" value="PHOSPHATIDYLINOSITOL-GLYCAN BIOSYNTHESIS CLASS F PROTEIN"/>
    <property type="match status" value="1"/>
</dbReference>
<dbReference type="InterPro" id="IPR036291">
    <property type="entry name" value="NAD(P)-bd_dom_sf"/>
</dbReference>
<evidence type="ECO:0000313" key="2">
    <source>
        <dbReference type="EMBL" id="CAK1546172.1"/>
    </source>
</evidence>
<dbReference type="InterPro" id="IPR002347">
    <property type="entry name" value="SDR_fam"/>
</dbReference>
<dbReference type="PRINTS" id="PR00081">
    <property type="entry name" value="GDHRDH"/>
</dbReference>
<sequence length="261" mass="29473">MAERGARVILACRNEEKALDAVKQIRILTRNEDVHYQNLDLASFDSVRKFATRILNSQKRLDVLVNNAGVVDGVNQKTEDGYSLMIQSNYLSSFLLTMLLLPLLKASPPSRVISLSSFTHKYVNINPEELSTIPQGWNPMLNNIWYFRSKLCIVLMTVELARHLKDSGVTANCLHPGVVNTNMLNNINVTIIRLFMKVIRSLVKTSWEGAQTAIYLATSPEVESSGGYYAECKLTNPSRTACNVELAKRLWDTTERLVNFY</sequence>
<reference evidence="2 3" key="1">
    <citation type="submission" date="2023-11" db="EMBL/GenBank/DDBJ databases">
        <authorList>
            <person name="Okamura Y."/>
        </authorList>
    </citation>
    <scope>NUCLEOTIDE SEQUENCE [LARGE SCALE GENOMIC DNA]</scope>
</reference>
<dbReference type="EMBL" id="CAVLEF010000007">
    <property type="protein sequence ID" value="CAK1546172.1"/>
    <property type="molecule type" value="Genomic_DNA"/>
</dbReference>
<accession>A0AAV1J9X4</accession>
<dbReference type="Proteomes" id="UP001497472">
    <property type="component" value="Unassembled WGS sequence"/>
</dbReference>
<dbReference type="AlphaFoldDB" id="A0AAV1J9X4"/>
<dbReference type="PRINTS" id="PR00080">
    <property type="entry name" value="SDRFAMILY"/>
</dbReference>
<dbReference type="Pfam" id="PF13561">
    <property type="entry name" value="adh_short_C2"/>
    <property type="match status" value="1"/>
</dbReference>
<dbReference type="SUPFAM" id="SSF51735">
    <property type="entry name" value="NAD(P)-binding Rossmann-fold domains"/>
    <property type="match status" value="1"/>
</dbReference>
<keyword evidence="3" id="KW-1185">Reference proteome</keyword>
<protein>
    <submittedName>
        <fullName evidence="2">Uncharacterized protein</fullName>
    </submittedName>
</protein>
<dbReference type="PANTHER" id="PTHR43157">
    <property type="entry name" value="PHOSPHATIDYLINOSITOL-GLYCAN BIOSYNTHESIS CLASS F PROTEIN-RELATED"/>
    <property type="match status" value="1"/>
</dbReference>
<evidence type="ECO:0000256" key="1">
    <source>
        <dbReference type="ARBA" id="ARBA00023002"/>
    </source>
</evidence>
<keyword evidence="1" id="KW-0560">Oxidoreductase</keyword>